<protein>
    <submittedName>
        <fullName evidence="2">Uncharacterized protein</fullName>
    </submittedName>
</protein>
<evidence type="ECO:0000256" key="1">
    <source>
        <dbReference type="SAM" id="MobiDB-lite"/>
    </source>
</evidence>
<organism evidence="2 3">
    <name type="scientific">Streptomyces lancefieldiae</name>
    <dbReference type="NCBI Taxonomy" id="3075520"/>
    <lineage>
        <taxon>Bacteria</taxon>
        <taxon>Bacillati</taxon>
        <taxon>Actinomycetota</taxon>
        <taxon>Actinomycetes</taxon>
        <taxon>Kitasatosporales</taxon>
        <taxon>Streptomycetaceae</taxon>
        <taxon>Streptomyces</taxon>
    </lineage>
</organism>
<evidence type="ECO:0000313" key="3">
    <source>
        <dbReference type="Proteomes" id="UP001180724"/>
    </source>
</evidence>
<sequence>MEGDAGCRDLAGRGAQGRRRAARPPTAAGRPYTEELFGTAALDDTAGGAQLHHRITSHRAADIDRVLAWHTTLPDRCERFTARATRGATRDVRVTDVTPPESGGARRCLRVTVSAEGAVLRQAL</sequence>
<dbReference type="Proteomes" id="UP001180724">
    <property type="component" value="Unassembled WGS sequence"/>
</dbReference>
<reference evidence="2" key="1">
    <citation type="submission" date="2024-05" db="EMBL/GenBank/DDBJ databases">
        <title>30 novel species of actinomycetes from the DSMZ collection.</title>
        <authorList>
            <person name="Nouioui I."/>
        </authorList>
    </citation>
    <scope>NUCLEOTIDE SEQUENCE</scope>
    <source>
        <strain evidence="2">DSM 40712</strain>
    </source>
</reference>
<feature type="compositionally biased region" description="Basic and acidic residues" evidence="1">
    <location>
        <begin position="1"/>
        <end position="11"/>
    </location>
</feature>
<keyword evidence="3" id="KW-1185">Reference proteome</keyword>
<accession>A0ABU3ASX3</accession>
<feature type="region of interest" description="Disordered" evidence="1">
    <location>
        <begin position="1"/>
        <end position="32"/>
    </location>
</feature>
<dbReference type="RefSeq" id="WP_311575383.1">
    <property type="nucleotide sequence ID" value="NZ_JAVRFH010000026.1"/>
</dbReference>
<comment type="caution">
    <text evidence="2">The sequence shown here is derived from an EMBL/GenBank/DDBJ whole genome shotgun (WGS) entry which is preliminary data.</text>
</comment>
<dbReference type="EMBL" id="JAVRFH010000026">
    <property type="protein sequence ID" value="MDT0613286.1"/>
    <property type="molecule type" value="Genomic_DNA"/>
</dbReference>
<evidence type="ECO:0000313" key="2">
    <source>
        <dbReference type="EMBL" id="MDT0613286.1"/>
    </source>
</evidence>
<proteinExistence type="predicted"/>
<gene>
    <name evidence="2" type="ORF">RM812_24115</name>
</gene>
<name>A0ABU3ASX3_9ACTN</name>